<accession>A0A518DFY4</accession>
<dbReference type="SUPFAM" id="SSF89919">
    <property type="entry name" value="Ribosome-binding factor A, RbfA"/>
    <property type="match status" value="1"/>
</dbReference>
<dbReference type="Proteomes" id="UP000317429">
    <property type="component" value="Chromosome"/>
</dbReference>
<gene>
    <name evidence="1" type="ORF">Pla175_37460</name>
</gene>
<evidence type="ECO:0000313" key="1">
    <source>
        <dbReference type="EMBL" id="QDU90342.1"/>
    </source>
</evidence>
<organism evidence="1 2">
    <name type="scientific">Pirellulimonas nuda</name>
    <dbReference type="NCBI Taxonomy" id="2528009"/>
    <lineage>
        <taxon>Bacteria</taxon>
        <taxon>Pseudomonadati</taxon>
        <taxon>Planctomycetota</taxon>
        <taxon>Planctomycetia</taxon>
        <taxon>Pirellulales</taxon>
        <taxon>Lacipirellulaceae</taxon>
        <taxon>Pirellulimonas</taxon>
    </lineage>
</organism>
<dbReference type="KEGG" id="pnd:Pla175_37460"/>
<evidence type="ECO:0000313" key="2">
    <source>
        <dbReference type="Proteomes" id="UP000317429"/>
    </source>
</evidence>
<protein>
    <submittedName>
        <fullName evidence="1">Ribosome-binding factor A</fullName>
    </submittedName>
</protein>
<dbReference type="RefSeq" id="WP_145288632.1">
    <property type="nucleotide sequence ID" value="NZ_CP036291.1"/>
</dbReference>
<dbReference type="InterPro" id="IPR023799">
    <property type="entry name" value="RbfA_dom_sf"/>
</dbReference>
<name>A0A518DFY4_9BACT</name>
<dbReference type="InterPro" id="IPR015946">
    <property type="entry name" value="KH_dom-like_a/b"/>
</dbReference>
<dbReference type="Gene3D" id="3.30.300.20">
    <property type="match status" value="1"/>
</dbReference>
<reference evidence="1 2" key="1">
    <citation type="submission" date="2019-02" db="EMBL/GenBank/DDBJ databases">
        <title>Deep-cultivation of Planctomycetes and their phenomic and genomic characterization uncovers novel biology.</title>
        <authorList>
            <person name="Wiegand S."/>
            <person name="Jogler M."/>
            <person name="Boedeker C."/>
            <person name="Pinto D."/>
            <person name="Vollmers J."/>
            <person name="Rivas-Marin E."/>
            <person name="Kohn T."/>
            <person name="Peeters S.H."/>
            <person name="Heuer A."/>
            <person name="Rast P."/>
            <person name="Oberbeckmann S."/>
            <person name="Bunk B."/>
            <person name="Jeske O."/>
            <person name="Meyerdierks A."/>
            <person name="Storesund J.E."/>
            <person name="Kallscheuer N."/>
            <person name="Luecker S."/>
            <person name="Lage O.M."/>
            <person name="Pohl T."/>
            <person name="Merkel B.J."/>
            <person name="Hornburger P."/>
            <person name="Mueller R.-W."/>
            <person name="Bruemmer F."/>
            <person name="Labrenz M."/>
            <person name="Spormann A.M."/>
            <person name="Op den Camp H."/>
            <person name="Overmann J."/>
            <person name="Amann R."/>
            <person name="Jetten M.S.M."/>
            <person name="Mascher T."/>
            <person name="Medema M.H."/>
            <person name="Devos D.P."/>
            <person name="Kaster A.-K."/>
            <person name="Ovreas L."/>
            <person name="Rohde M."/>
            <person name="Galperin M.Y."/>
            <person name="Jogler C."/>
        </authorList>
    </citation>
    <scope>NUCLEOTIDE SEQUENCE [LARGE SCALE GENOMIC DNA]</scope>
    <source>
        <strain evidence="1 2">Pla175</strain>
    </source>
</reference>
<dbReference type="AlphaFoldDB" id="A0A518DFY4"/>
<keyword evidence="2" id="KW-1185">Reference proteome</keyword>
<dbReference type="EMBL" id="CP036291">
    <property type="protein sequence ID" value="QDU90342.1"/>
    <property type="molecule type" value="Genomic_DNA"/>
</dbReference>
<sequence>MTLDKRTRDAMLELCGQLHDDDGVDPREFFKSGRGPRKTDHKAQQLCRQVAETVDQVLSGEMGDDRLIGLRVASVQPAPDASRMLVTVVADWAPDDFCRAEVEGGLHASAGRLRAAVAAAITRRKAPTLAFVVLGPHPQEARHD</sequence>
<proteinExistence type="predicted"/>
<dbReference type="OrthoDB" id="5570333at2"/>